<feature type="compositionally biased region" description="Polar residues" evidence="1">
    <location>
        <begin position="1"/>
        <end position="17"/>
    </location>
</feature>
<gene>
    <name evidence="2" type="ORF">EZS28_033538</name>
</gene>
<evidence type="ECO:0000313" key="2">
    <source>
        <dbReference type="EMBL" id="KAA6370935.1"/>
    </source>
</evidence>
<dbReference type="Proteomes" id="UP000324800">
    <property type="component" value="Unassembled WGS sequence"/>
</dbReference>
<comment type="caution">
    <text evidence="2">The sequence shown here is derived from an EMBL/GenBank/DDBJ whole genome shotgun (WGS) entry which is preliminary data.</text>
</comment>
<dbReference type="EMBL" id="SNRW01014933">
    <property type="protein sequence ID" value="KAA6370935.1"/>
    <property type="molecule type" value="Genomic_DNA"/>
</dbReference>
<evidence type="ECO:0000256" key="1">
    <source>
        <dbReference type="SAM" id="MobiDB-lite"/>
    </source>
</evidence>
<accession>A0A5J4UMG5</accession>
<sequence length="198" mass="22706">MPNGTRNGKTYESTTPKAPTRKIFSSTDDKYADGQRLYGKLAEISGLNEVTINKLISESNWETRTKRRAGLSLMDQHMKLNNIFPETLLNDRLDVHVVNALAWINDRGGKSIKSNLISLKTHTTAVLAQFSSMPRIGDSPQQRTFLDVSIQTQNQKQDMQQYGKSKFFSITSKLLHLLLQKRFNQKQWHYSFVSQLQE</sequence>
<evidence type="ECO:0000313" key="3">
    <source>
        <dbReference type="Proteomes" id="UP000324800"/>
    </source>
</evidence>
<dbReference type="AlphaFoldDB" id="A0A5J4UMG5"/>
<name>A0A5J4UMG5_9EUKA</name>
<feature type="region of interest" description="Disordered" evidence="1">
    <location>
        <begin position="1"/>
        <end position="24"/>
    </location>
</feature>
<organism evidence="2 3">
    <name type="scientific">Streblomastix strix</name>
    <dbReference type="NCBI Taxonomy" id="222440"/>
    <lineage>
        <taxon>Eukaryota</taxon>
        <taxon>Metamonada</taxon>
        <taxon>Preaxostyla</taxon>
        <taxon>Oxymonadida</taxon>
        <taxon>Streblomastigidae</taxon>
        <taxon>Streblomastix</taxon>
    </lineage>
</organism>
<reference evidence="2 3" key="1">
    <citation type="submission" date="2019-03" db="EMBL/GenBank/DDBJ databases">
        <title>Single cell metagenomics reveals metabolic interactions within the superorganism composed of flagellate Streblomastix strix and complex community of Bacteroidetes bacteria on its surface.</title>
        <authorList>
            <person name="Treitli S.C."/>
            <person name="Kolisko M."/>
            <person name="Husnik F."/>
            <person name="Keeling P."/>
            <person name="Hampl V."/>
        </authorList>
    </citation>
    <scope>NUCLEOTIDE SEQUENCE [LARGE SCALE GENOMIC DNA]</scope>
    <source>
        <strain evidence="2">ST1C</strain>
    </source>
</reference>
<protein>
    <submittedName>
        <fullName evidence="2">Uncharacterized protein</fullName>
    </submittedName>
</protein>
<proteinExistence type="predicted"/>